<dbReference type="Gene3D" id="3.40.50.1820">
    <property type="entry name" value="alpha/beta hydrolase"/>
    <property type="match status" value="1"/>
</dbReference>
<dbReference type="GO" id="GO:0042171">
    <property type="term" value="F:lysophosphatidic acid acyltransferase activity"/>
    <property type="evidence" value="ECO:0007669"/>
    <property type="project" value="TreeGrafter"/>
</dbReference>
<dbReference type="Pfam" id="PF12697">
    <property type="entry name" value="Abhydrolase_6"/>
    <property type="match status" value="1"/>
</dbReference>
<evidence type="ECO:0000259" key="2">
    <source>
        <dbReference type="Pfam" id="PF12697"/>
    </source>
</evidence>
<feature type="domain" description="AB hydrolase-1" evidence="2">
    <location>
        <begin position="59"/>
        <end position="282"/>
    </location>
</feature>
<dbReference type="SUPFAM" id="SSF53474">
    <property type="entry name" value="alpha/beta-Hydrolases"/>
    <property type="match status" value="1"/>
</dbReference>
<organism evidence="3 4">
    <name type="scientific">Cercophora samala</name>
    <dbReference type="NCBI Taxonomy" id="330535"/>
    <lineage>
        <taxon>Eukaryota</taxon>
        <taxon>Fungi</taxon>
        <taxon>Dikarya</taxon>
        <taxon>Ascomycota</taxon>
        <taxon>Pezizomycotina</taxon>
        <taxon>Sordariomycetes</taxon>
        <taxon>Sordariomycetidae</taxon>
        <taxon>Sordariales</taxon>
        <taxon>Lasiosphaeriaceae</taxon>
        <taxon>Cercophora</taxon>
    </lineage>
</organism>
<reference evidence="3" key="1">
    <citation type="submission" date="2023-06" db="EMBL/GenBank/DDBJ databases">
        <title>Genome-scale phylogeny and comparative genomics of the fungal order Sordariales.</title>
        <authorList>
            <consortium name="Lawrence Berkeley National Laboratory"/>
            <person name="Hensen N."/>
            <person name="Bonometti L."/>
            <person name="Westerberg I."/>
            <person name="Brannstrom I.O."/>
            <person name="Guillou S."/>
            <person name="Cros-Aarteil S."/>
            <person name="Calhoun S."/>
            <person name="Haridas S."/>
            <person name="Kuo A."/>
            <person name="Mondo S."/>
            <person name="Pangilinan J."/>
            <person name="Riley R."/>
            <person name="Labutti K."/>
            <person name="Andreopoulos B."/>
            <person name="Lipzen A."/>
            <person name="Chen C."/>
            <person name="Yanf M."/>
            <person name="Daum C."/>
            <person name="Ng V."/>
            <person name="Clum A."/>
            <person name="Steindorff A."/>
            <person name="Ohm R."/>
            <person name="Martin F."/>
            <person name="Silar P."/>
            <person name="Natvig D."/>
            <person name="Lalanne C."/>
            <person name="Gautier V."/>
            <person name="Ament-Velasquez S.L."/>
            <person name="Kruys A."/>
            <person name="Hutchinson M.I."/>
            <person name="Powell A.J."/>
            <person name="Barry K."/>
            <person name="Miller A.N."/>
            <person name="Grigoriev I.V."/>
            <person name="Debuchy R."/>
            <person name="Gladieux P."/>
            <person name="Thoren M.H."/>
            <person name="Johannesson H."/>
        </authorList>
    </citation>
    <scope>NUCLEOTIDE SEQUENCE</scope>
    <source>
        <strain evidence="3">CBS 307.81</strain>
    </source>
</reference>
<dbReference type="InterPro" id="IPR000073">
    <property type="entry name" value="AB_hydrolase_1"/>
</dbReference>
<evidence type="ECO:0000313" key="3">
    <source>
        <dbReference type="EMBL" id="KAK0670899.1"/>
    </source>
</evidence>
<proteinExistence type="inferred from homology"/>
<dbReference type="GO" id="GO:0006654">
    <property type="term" value="P:phosphatidic acid biosynthetic process"/>
    <property type="evidence" value="ECO:0007669"/>
    <property type="project" value="TreeGrafter"/>
</dbReference>
<dbReference type="PANTHER" id="PTHR42886:SF29">
    <property type="entry name" value="PUMMELIG, ISOFORM A"/>
    <property type="match status" value="1"/>
</dbReference>
<dbReference type="GO" id="GO:0005743">
    <property type="term" value="C:mitochondrial inner membrane"/>
    <property type="evidence" value="ECO:0007669"/>
    <property type="project" value="TreeGrafter"/>
</dbReference>
<accession>A0AA39ZH15</accession>
<dbReference type="InterPro" id="IPR029058">
    <property type="entry name" value="AB_hydrolase_fold"/>
</dbReference>
<dbReference type="AlphaFoldDB" id="A0AA39ZH15"/>
<dbReference type="GO" id="GO:0035965">
    <property type="term" value="P:cardiolipin acyl-chain remodeling"/>
    <property type="evidence" value="ECO:0007669"/>
    <property type="project" value="TreeGrafter"/>
</dbReference>
<dbReference type="PANTHER" id="PTHR42886">
    <property type="entry name" value="RE40534P-RELATED"/>
    <property type="match status" value="1"/>
</dbReference>
<keyword evidence="3" id="KW-0378">Hydrolase</keyword>
<keyword evidence="4" id="KW-1185">Reference proteome</keyword>
<comment type="similarity">
    <text evidence="1">Belongs to the peptidase S33 family. ABHD4/ABHD5 subfamily.</text>
</comment>
<dbReference type="GO" id="GO:0055088">
    <property type="term" value="P:lipid homeostasis"/>
    <property type="evidence" value="ECO:0007669"/>
    <property type="project" value="TreeGrafter"/>
</dbReference>
<protein>
    <submittedName>
        <fullName evidence="3">Alpha/Beta hydrolase protein</fullName>
    </submittedName>
</protein>
<comment type="caution">
    <text evidence="3">The sequence shown here is derived from an EMBL/GenBank/DDBJ whole genome shotgun (WGS) entry which is preliminary data.</text>
</comment>
<dbReference type="Proteomes" id="UP001174997">
    <property type="component" value="Unassembled WGS sequence"/>
</dbReference>
<evidence type="ECO:0000256" key="1">
    <source>
        <dbReference type="ARBA" id="ARBA00038097"/>
    </source>
</evidence>
<sequence length="359" mass="40283">MFDTFTYRFLHFRRPTLTPSSLPSLPPGIERFFVETPGGKIEVLCGKPSKQTRHGATPLFFVHGGMGGAWVWLEYLSFFASRGIPCYAVSMRGHGSSWHPSYLRMVYFTTKRMLADDVVAGIRWVQERHDGREVVYIGHSSGGGLGQYVLSAPEFEHVKVKGLVLAGAVPGFGSLGVYLNWWRLDLWFSFRMIFHGWHPNSPLSHPVLTRRVFFSEQLPGSYLMKFQQNASRYESFLWPLGMMSCFVKPQNLLPRITSWGAKNGQGIMVLGGELDKIMTIPVMEKLANTYRQSYTSLVAQKKIEGGEAGIVEKLPGDGGRDTVGHGVRCCYVPGAGHHLQNDVTWEVGAQKLLAFYEQL</sequence>
<evidence type="ECO:0000313" key="4">
    <source>
        <dbReference type="Proteomes" id="UP001174997"/>
    </source>
</evidence>
<dbReference type="GO" id="GO:0004623">
    <property type="term" value="F:phospholipase A2 activity"/>
    <property type="evidence" value="ECO:0007669"/>
    <property type="project" value="TreeGrafter"/>
</dbReference>
<gene>
    <name evidence="3" type="ORF">QBC41DRAFT_316754</name>
</gene>
<dbReference type="EMBL" id="JAULSY010000026">
    <property type="protein sequence ID" value="KAK0670899.1"/>
    <property type="molecule type" value="Genomic_DNA"/>
</dbReference>
<name>A0AA39ZH15_9PEZI</name>